<accession>A0ABZ2Q8V6</accession>
<dbReference type="Gene3D" id="1.10.287.130">
    <property type="match status" value="1"/>
</dbReference>
<dbReference type="InterPro" id="IPR003594">
    <property type="entry name" value="HATPase_dom"/>
</dbReference>
<keyword evidence="4" id="KW-1003">Cell membrane</keyword>
<feature type="transmembrane region" description="Helical" evidence="11">
    <location>
        <begin position="7"/>
        <end position="27"/>
    </location>
</feature>
<dbReference type="EC" id="2.7.13.3" evidence="3"/>
<keyword evidence="7 11" id="KW-0812">Transmembrane</keyword>
<evidence type="ECO:0000256" key="1">
    <source>
        <dbReference type="ARBA" id="ARBA00000085"/>
    </source>
</evidence>
<dbReference type="Pfam" id="PF02518">
    <property type="entry name" value="HATPase_c"/>
    <property type="match status" value="1"/>
</dbReference>
<evidence type="ECO:0000256" key="6">
    <source>
        <dbReference type="ARBA" id="ARBA00022679"/>
    </source>
</evidence>
<evidence type="ECO:0000256" key="4">
    <source>
        <dbReference type="ARBA" id="ARBA00022475"/>
    </source>
</evidence>
<dbReference type="Pfam" id="PF00512">
    <property type="entry name" value="HisKA"/>
    <property type="match status" value="1"/>
</dbReference>
<proteinExistence type="predicted"/>
<sequence length="451" mass="51282">MKNQFKIILITSITACSILLFQFFWVYRTYEESQENFQVKVKNALQRSIDLFFLEKVRTPTSLSNSDPYLSIISEVTDENKENLNLKKDFPKSAGSLKIGMQPLKIDSANLESVRLFLVKLIAASNKQSVDLLLVNENFRKELDKEKIFIDYKLSLKKKAILDSEEVVSIPLGTNEKNWIIEARLFKTGKYLLLKNSIPLAVSIILVILTGGSLWYLGLIIYRQKQLDSKKNNFISNITHELRTPISILKSTNEALLQFGEAANPEKTIRYLKINADVLNKLDYNIDRLLDITRYELGVKYVNLNHVNIVELVRSIVNKFQVNDTNQISISTELENETIRTDKDMIDAILTNLIDNALKYSANSAEIVVKVLSTSKYWQLEVQDNGSGISEENLPLIFDKFYRITSGDLHDVKGYGIGLSYVKELVSLLSGEITVKSDLGSGTTFIIKFPL</sequence>
<feature type="transmembrane region" description="Helical" evidence="11">
    <location>
        <begin position="200"/>
        <end position="222"/>
    </location>
</feature>
<evidence type="ECO:0000256" key="7">
    <source>
        <dbReference type="ARBA" id="ARBA00022692"/>
    </source>
</evidence>
<dbReference type="RefSeq" id="WP_338839998.1">
    <property type="nucleotide sequence ID" value="NZ_CP147988.1"/>
</dbReference>
<gene>
    <name evidence="13" type="ORF">V6624_20435</name>
</gene>
<evidence type="ECO:0000256" key="8">
    <source>
        <dbReference type="ARBA" id="ARBA00022777"/>
    </source>
</evidence>
<dbReference type="InterPro" id="IPR004358">
    <property type="entry name" value="Sig_transdc_His_kin-like_C"/>
</dbReference>
<dbReference type="SMART" id="SM00387">
    <property type="entry name" value="HATPase_c"/>
    <property type="match status" value="1"/>
</dbReference>
<dbReference type="SMART" id="SM00388">
    <property type="entry name" value="HisKA"/>
    <property type="match status" value="1"/>
</dbReference>
<protein>
    <recommendedName>
        <fullName evidence="3">histidine kinase</fullName>
        <ecNumber evidence="3">2.7.13.3</ecNumber>
    </recommendedName>
</protein>
<dbReference type="PANTHER" id="PTHR45453:SF2">
    <property type="entry name" value="HISTIDINE KINASE"/>
    <property type="match status" value="1"/>
</dbReference>
<keyword evidence="6" id="KW-0808">Transferase</keyword>
<dbReference type="CDD" id="cd00082">
    <property type="entry name" value="HisKA"/>
    <property type="match status" value="1"/>
</dbReference>
<dbReference type="SUPFAM" id="SSF47384">
    <property type="entry name" value="Homodimeric domain of signal transducing histidine kinase"/>
    <property type="match status" value="1"/>
</dbReference>
<organism evidence="13 14">
    <name type="scientific">Flavobacterium ginsenosidimutans</name>
    <dbReference type="NCBI Taxonomy" id="687844"/>
    <lineage>
        <taxon>Bacteria</taxon>
        <taxon>Pseudomonadati</taxon>
        <taxon>Bacteroidota</taxon>
        <taxon>Flavobacteriia</taxon>
        <taxon>Flavobacteriales</taxon>
        <taxon>Flavobacteriaceae</taxon>
        <taxon>Flavobacterium</taxon>
    </lineage>
</organism>
<evidence type="ECO:0000313" key="14">
    <source>
        <dbReference type="Proteomes" id="UP001447857"/>
    </source>
</evidence>
<dbReference type="Proteomes" id="UP001447857">
    <property type="component" value="Chromosome"/>
</dbReference>
<dbReference type="EMBL" id="CP147988">
    <property type="protein sequence ID" value="WXK49393.1"/>
    <property type="molecule type" value="Genomic_DNA"/>
</dbReference>
<dbReference type="Gene3D" id="3.30.565.10">
    <property type="entry name" value="Histidine kinase-like ATPase, C-terminal domain"/>
    <property type="match status" value="1"/>
</dbReference>
<dbReference type="CDD" id="cd00075">
    <property type="entry name" value="HATPase"/>
    <property type="match status" value="1"/>
</dbReference>
<comment type="catalytic activity">
    <reaction evidence="1">
        <text>ATP + protein L-histidine = ADP + protein N-phospho-L-histidine.</text>
        <dbReference type="EC" id="2.7.13.3"/>
    </reaction>
</comment>
<dbReference type="GO" id="GO:0016301">
    <property type="term" value="F:kinase activity"/>
    <property type="evidence" value="ECO:0007669"/>
    <property type="project" value="UniProtKB-KW"/>
</dbReference>
<keyword evidence="14" id="KW-1185">Reference proteome</keyword>
<dbReference type="PRINTS" id="PR00344">
    <property type="entry name" value="BCTRLSENSOR"/>
</dbReference>
<keyword evidence="10 11" id="KW-0472">Membrane</keyword>
<reference evidence="13 14" key="1">
    <citation type="submission" date="2024-02" db="EMBL/GenBank/DDBJ databases">
        <title>complete genome of Flavobacterium ginsenosidimutans Str. YTB16.</title>
        <authorList>
            <person name="Wang Q."/>
        </authorList>
    </citation>
    <scope>NUCLEOTIDE SEQUENCE [LARGE SCALE GENOMIC DNA]</scope>
    <source>
        <strain evidence="13 14">YTB16</strain>
    </source>
</reference>
<dbReference type="InterPro" id="IPR005467">
    <property type="entry name" value="His_kinase_dom"/>
</dbReference>
<dbReference type="PANTHER" id="PTHR45453">
    <property type="entry name" value="PHOSPHATE REGULON SENSOR PROTEIN PHOR"/>
    <property type="match status" value="1"/>
</dbReference>
<evidence type="ECO:0000256" key="3">
    <source>
        <dbReference type="ARBA" id="ARBA00012438"/>
    </source>
</evidence>
<dbReference type="SUPFAM" id="SSF55874">
    <property type="entry name" value="ATPase domain of HSP90 chaperone/DNA topoisomerase II/histidine kinase"/>
    <property type="match status" value="1"/>
</dbReference>
<keyword evidence="9 11" id="KW-1133">Transmembrane helix</keyword>
<dbReference type="PROSITE" id="PS50109">
    <property type="entry name" value="HIS_KIN"/>
    <property type="match status" value="1"/>
</dbReference>
<feature type="domain" description="Histidine kinase" evidence="12">
    <location>
        <begin position="237"/>
        <end position="451"/>
    </location>
</feature>
<dbReference type="InterPro" id="IPR003661">
    <property type="entry name" value="HisK_dim/P_dom"/>
</dbReference>
<keyword evidence="5" id="KW-0597">Phosphoprotein</keyword>
<evidence type="ECO:0000256" key="10">
    <source>
        <dbReference type="ARBA" id="ARBA00023136"/>
    </source>
</evidence>
<name>A0ABZ2Q8V6_9FLAO</name>
<comment type="subcellular location">
    <subcellularLocation>
        <location evidence="2">Cell membrane</location>
        <topology evidence="2">Multi-pass membrane protein</topology>
    </subcellularLocation>
</comment>
<dbReference type="InterPro" id="IPR050351">
    <property type="entry name" value="BphY/WalK/GraS-like"/>
</dbReference>
<evidence type="ECO:0000256" key="5">
    <source>
        <dbReference type="ARBA" id="ARBA00022553"/>
    </source>
</evidence>
<dbReference type="InterPro" id="IPR036890">
    <property type="entry name" value="HATPase_C_sf"/>
</dbReference>
<evidence type="ECO:0000256" key="9">
    <source>
        <dbReference type="ARBA" id="ARBA00022989"/>
    </source>
</evidence>
<dbReference type="InterPro" id="IPR036097">
    <property type="entry name" value="HisK_dim/P_sf"/>
</dbReference>
<evidence type="ECO:0000256" key="2">
    <source>
        <dbReference type="ARBA" id="ARBA00004651"/>
    </source>
</evidence>
<keyword evidence="8 13" id="KW-0418">Kinase</keyword>
<evidence type="ECO:0000313" key="13">
    <source>
        <dbReference type="EMBL" id="WXK49393.1"/>
    </source>
</evidence>
<evidence type="ECO:0000256" key="11">
    <source>
        <dbReference type="SAM" id="Phobius"/>
    </source>
</evidence>
<evidence type="ECO:0000259" key="12">
    <source>
        <dbReference type="PROSITE" id="PS50109"/>
    </source>
</evidence>